<dbReference type="OrthoDB" id="2449131at2"/>
<dbReference type="RefSeq" id="WP_147665599.1">
    <property type="nucleotide sequence ID" value="NZ_VDUW01000001.1"/>
</dbReference>
<reference evidence="1 2" key="1">
    <citation type="submission" date="2019-06" db="EMBL/GenBank/DDBJ databases">
        <title>Cerasibacillus sp. nov., isolated from maize field.</title>
        <authorList>
            <person name="Lin S.-Y."/>
            <person name="Tsai C.-F."/>
            <person name="Young C.-C."/>
        </authorList>
    </citation>
    <scope>NUCLEOTIDE SEQUENCE [LARGE SCALE GENOMIC DNA]</scope>
    <source>
        <strain evidence="1 2">CC-CFT480</strain>
    </source>
</reference>
<proteinExistence type="predicted"/>
<dbReference type="Proteomes" id="UP000321574">
    <property type="component" value="Unassembled WGS sequence"/>
</dbReference>
<organism evidence="1 2">
    <name type="scientific">Cerasibacillus terrae</name>
    <dbReference type="NCBI Taxonomy" id="2498845"/>
    <lineage>
        <taxon>Bacteria</taxon>
        <taxon>Bacillati</taxon>
        <taxon>Bacillota</taxon>
        <taxon>Bacilli</taxon>
        <taxon>Bacillales</taxon>
        <taxon>Bacillaceae</taxon>
        <taxon>Cerasibacillus</taxon>
    </lineage>
</organism>
<gene>
    <name evidence="1" type="ORF">FHP05_02240</name>
</gene>
<dbReference type="AlphaFoldDB" id="A0A5C8P3B3"/>
<dbReference type="PROSITE" id="PS51257">
    <property type="entry name" value="PROKAR_LIPOPROTEIN"/>
    <property type="match status" value="1"/>
</dbReference>
<protein>
    <recommendedName>
        <fullName evidence="3">Lipoprotein</fullName>
    </recommendedName>
</protein>
<evidence type="ECO:0008006" key="3">
    <source>
        <dbReference type="Google" id="ProtNLM"/>
    </source>
</evidence>
<comment type="caution">
    <text evidence="1">The sequence shown here is derived from an EMBL/GenBank/DDBJ whole genome shotgun (WGS) entry which is preliminary data.</text>
</comment>
<keyword evidence="2" id="KW-1185">Reference proteome</keyword>
<accession>A0A5C8P3B3</accession>
<sequence>MKRTYIYIIGVILLILSGCMYPKEELAKNKVPNEVQMEMVQNAVTKYKEETNGLVPIKTKDSDTPIFEKYLIDFSQLKERNLLTEIPANAYENGGVYQYTLVDPENNPTVKLLDLRTIEAIRNVNVHLNIYRNKHIYPPFDKEVVPGVYTINYKKLGLDEPANVTSPFSGESLPIIIDTDGKLYIDYRKDLYDALQTYDHDFKEGDDIRYILVENTPFVPAYSLPYTIKNNEPVFLKK</sequence>
<evidence type="ECO:0000313" key="1">
    <source>
        <dbReference type="EMBL" id="TXL67862.1"/>
    </source>
</evidence>
<name>A0A5C8P3B3_9BACI</name>
<evidence type="ECO:0000313" key="2">
    <source>
        <dbReference type="Proteomes" id="UP000321574"/>
    </source>
</evidence>
<dbReference type="EMBL" id="VDUW01000001">
    <property type="protein sequence ID" value="TXL67862.1"/>
    <property type="molecule type" value="Genomic_DNA"/>
</dbReference>